<reference evidence="1" key="2">
    <citation type="journal article" date="2015" name="Fish Shellfish Immunol.">
        <title>Early steps in the European eel (Anguilla anguilla)-Vibrio vulnificus interaction in the gills: Role of the RtxA13 toxin.</title>
        <authorList>
            <person name="Callol A."/>
            <person name="Pajuelo D."/>
            <person name="Ebbesson L."/>
            <person name="Teles M."/>
            <person name="MacKenzie S."/>
            <person name="Amaro C."/>
        </authorList>
    </citation>
    <scope>NUCLEOTIDE SEQUENCE</scope>
</reference>
<sequence length="66" mass="7369">MKPIKTAQSRSGGLINYLSQFYRINHIKTLTTVATNPDCLNVLAFHGTPKTYQSVHEKRGRGSPQP</sequence>
<proteinExistence type="predicted"/>
<dbReference type="EMBL" id="GBXM01019705">
    <property type="protein sequence ID" value="JAH88872.1"/>
    <property type="molecule type" value="Transcribed_RNA"/>
</dbReference>
<accession>A0A0E9WEV5</accession>
<protein>
    <submittedName>
        <fullName evidence="1">Uncharacterized protein</fullName>
    </submittedName>
</protein>
<evidence type="ECO:0000313" key="1">
    <source>
        <dbReference type="EMBL" id="JAH88872.1"/>
    </source>
</evidence>
<name>A0A0E9WEV5_ANGAN</name>
<dbReference type="AlphaFoldDB" id="A0A0E9WEV5"/>
<organism evidence="1">
    <name type="scientific">Anguilla anguilla</name>
    <name type="common">European freshwater eel</name>
    <name type="synonym">Muraena anguilla</name>
    <dbReference type="NCBI Taxonomy" id="7936"/>
    <lineage>
        <taxon>Eukaryota</taxon>
        <taxon>Metazoa</taxon>
        <taxon>Chordata</taxon>
        <taxon>Craniata</taxon>
        <taxon>Vertebrata</taxon>
        <taxon>Euteleostomi</taxon>
        <taxon>Actinopterygii</taxon>
        <taxon>Neopterygii</taxon>
        <taxon>Teleostei</taxon>
        <taxon>Anguilliformes</taxon>
        <taxon>Anguillidae</taxon>
        <taxon>Anguilla</taxon>
    </lineage>
</organism>
<reference evidence="1" key="1">
    <citation type="submission" date="2014-11" db="EMBL/GenBank/DDBJ databases">
        <authorList>
            <person name="Amaro Gonzalez C."/>
        </authorList>
    </citation>
    <scope>NUCLEOTIDE SEQUENCE</scope>
</reference>